<keyword evidence="2" id="KW-0732">Signal</keyword>
<evidence type="ECO:0000256" key="1">
    <source>
        <dbReference type="ARBA" id="ARBA00022737"/>
    </source>
</evidence>
<comment type="caution">
    <text evidence="3">The sequence shown here is derived from an EMBL/GenBank/DDBJ whole genome shotgun (WGS) entry which is preliminary data.</text>
</comment>
<keyword evidence="1" id="KW-0677">Repeat</keyword>
<dbReference type="EMBL" id="JACHLP010000002">
    <property type="protein sequence ID" value="MBB4842991.1"/>
    <property type="molecule type" value="Genomic_DNA"/>
</dbReference>
<feature type="signal peptide" evidence="2">
    <location>
        <begin position="1"/>
        <end position="26"/>
    </location>
</feature>
<evidence type="ECO:0000256" key="2">
    <source>
        <dbReference type="SAM" id="SignalP"/>
    </source>
</evidence>
<proteinExistence type="predicted"/>
<feature type="chain" id="PRO_5032666591" evidence="2">
    <location>
        <begin position="27"/>
        <end position="217"/>
    </location>
</feature>
<sequence>MKRTPALSPLLLALCLGLMAATPGHADPMAQALAAYEAGDSKTAARLFQGLSARQLPLADYNLAMLHLRAELPRPEPRKARLLLERAAAHGLVRAELALGQFYEMGLQSSAGKSDLQQANRWYARAAEHGSIDAQVALATAFYLGRGVAKDEAQAAQWFRAAANGGDVGAQYLLASMYETGLGQAPDLRLARYWYGIAASNGDEAAPFKLQELETRP</sequence>
<reference evidence="3 4" key="1">
    <citation type="submission" date="2020-08" db="EMBL/GenBank/DDBJ databases">
        <title>Functional genomics of gut bacteria from endangered species of beetles.</title>
        <authorList>
            <person name="Carlos-Shanley C."/>
        </authorList>
    </citation>
    <scope>NUCLEOTIDE SEQUENCE [LARGE SCALE GENOMIC DNA]</scope>
    <source>
        <strain evidence="3 4">S00239</strain>
    </source>
</reference>
<dbReference type="AlphaFoldDB" id="A0A840L5C8"/>
<keyword evidence="4" id="KW-1185">Reference proteome</keyword>
<accession>A0A840L5C8</accession>
<dbReference type="InterPro" id="IPR006597">
    <property type="entry name" value="Sel1-like"/>
</dbReference>
<evidence type="ECO:0000313" key="4">
    <source>
        <dbReference type="Proteomes" id="UP000562027"/>
    </source>
</evidence>
<protein>
    <submittedName>
        <fullName evidence="3">TPR repeat protein</fullName>
    </submittedName>
</protein>
<dbReference type="InterPro" id="IPR011990">
    <property type="entry name" value="TPR-like_helical_dom_sf"/>
</dbReference>
<dbReference type="Proteomes" id="UP000562027">
    <property type="component" value="Unassembled WGS sequence"/>
</dbReference>
<name>A0A840L5C8_9BURK</name>
<gene>
    <name evidence="3" type="ORF">HNP55_001506</name>
</gene>
<dbReference type="RefSeq" id="WP_184297784.1">
    <property type="nucleotide sequence ID" value="NZ_JACHLP010000002.1"/>
</dbReference>
<organism evidence="3 4">
    <name type="scientific">Roseateles oligotrophus</name>
    <dbReference type="NCBI Taxonomy" id="1769250"/>
    <lineage>
        <taxon>Bacteria</taxon>
        <taxon>Pseudomonadati</taxon>
        <taxon>Pseudomonadota</taxon>
        <taxon>Betaproteobacteria</taxon>
        <taxon>Burkholderiales</taxon>
        <taxon>Sphaerotilaceae</taxon>
        <taxon>Roseateles</taxon>
    </lineage>
</organism>
<dbReference type="SUPFAM" id="SSF81901">
    <property type="entry name" value="HCP-like"/>
    <property type="match status" value="1"/>
</dbReference>
<dbReference type="PANTHER" id="PTHR46430:SF1">
    <property type="entry name" value="CHITIN SYNTHASE REGULATOR SKT5-RELATED"/>
    <property type="match status" value="1"/>
</dbReference>
<dbReference type="PANTHER" id="PTHR46430">
    <property type="entry name" value="PROTEIN SKT5-RELATED"/>
    <property type="match status" value="1"/>
</dbReference>
<dbReference type="SMART" id="SM00671">
    <property type="entry name" value="SEL1"/>
    <property type="match status" value="4"/>
</dbReference>
<dbReference type="InterPro" id="IPR051726">
    <property type="entry name" value="Chitin_Synth_Reg"/>
</dbReference>
<dbReference type="Gene3D" id="1.25.40.10">
    <property type="entry name" value="Tetratricopeptide repeat domain"/>
    <property type="match status" value="1"/>
</dbReference>
<dbReference type="Pfam" id="PF08238">
    <property type="entry name" value="Sel1"/>
    <property type="match status" value="4"/>
</dbReference>
<evidence type="ECO:0000313" key="3">
    <source>
        <dbReference type="EMBL" id="MBB4842991.1"/>
    </source>
</evidence>